<dbReference type="GO" id="GO:0005524">
    <property type="term" value="F:ATP binding"/>
    <property type="evidence" value="ECO:0007669"/>
    <property type="project" value="UniProtKB-UniRule"/>
</dbReference>
<dbReference type="GO" id="GO:0043138">
    <property type="term" value="F:3'-5' DNA helicase activity"/>
    <property type="evidence" value="ECO:0007669"/>
    <property type="project" value="TreeGrafter"/>
</dbReference>
<keyword evidence="8" id="KW-1185">Reference proteome</keyword>
<evidence type="ECO:0000313" key="7">
    <source>
        <dbReference type="EMBL" id="QNO15421.1"/>
    </source>
</evidence>
<keyword evidence="1 5" id="KW-0547">Nucleotide-binding</keyword>
<dbReference type="EMBL" id="CP058559">
    <property type="protein sequence ID" value="QNO15421.1"/>
    <property type="molecule type" value="Genomic_DNA"/>
</dbReference>
<feature type="domain" description="UvrD-like helicase ATP-binding" evidence="6">
    <location>
        <begin position="207"/>
        <end position="590"/>
    </location>
</feature>
<dbReference type="KEGG" id="acae:HYG86_11930"/>
<evidence type="ECO:0000313" key="8">
    <source>
        <dbReference type="Proteomes" id="UP000516160"/>
    </source>
</evidence>
<dbReference type="Pfam" id="PF13245">
    <property type="entry name" value="AAA_19"/>
    <property type="match status" value="1"/>
</dbReference>
<organism evidence="7 8">
    <name type="scientific">Alkalicella caledoniensis</name>
    <dbReference type="NCBI Taxonomy" id="2731377"/>
    <lineage>
        <taxon>Bacteria</taxon>
        <taxon>Bacillati</taxon>
        <taxon>Bacillota</taxon>
        <taxon>Clostridia</taxon>
        <taxon>Eubacteriales</taxon>
        <taxon>Proteinivoracaceae</taxon>
        <taxon>Alkalicella</taxon>
    </lineage>
</organism>
<feature type="binding site" evidence="5">
    <location>
        <begin position="228"/>
        <end position="235"/>
    </location>
    <ligand>
        <name>ATP</name>
        <dbReference type="ChEBI" id="CHEBI:30616"/>
    </ligand>
</feature>
<evidence type="ECO:0000256" key="1">
    <source>
        <dbReference type="ARBA" id="ARBA00022741"/>
    </source>
</evidence>
<keyword evidence="3 5" id="KW-0347">Helicase</keyword>
<dbReference type="AlphaFoldDB" id="A0A7G9W9Q9"/>
<dbReference type="SUPFAM" id="SSF52540">
    <property type="entry name" value="P-loop containing nucleoside triphosphate hydrolases"/>
    <property type="match status" value="1"/>
</dbReference>
<dbReference type="GO" id="GO:0003677">
    <property type="term" value="F:DNA binding"/>
    <property type="evidence" value="ECO:0007669"/>
    <property type="project" value="InterPro"/>
</dbReference>
<protein>
    <submittedName>
        <fullName evidence="7">AAA family ATPase</fullName>
    </submittedName>
</protein>
<dbReference type="GO" id="GO:0005829">
    <property type="term" value="C:cytosol"/>
    <property type="evidence" value="ECO:0007669"/>
    <property type="project" value="TreeGrafter"/>
</dbReference>
<sequence>MAEYKKELKIESNYLDETLAVIENKLEQELDNIAIKRENLIAARRDMYDSTPHSSQDFEQIVEMVQQLSPLQTQTHDYEATAKRIRKYEKLLDSPYFARVDFSEEGLEKESIYIGLANLMDDKTYNIYVYDWRVPISSIFYRYELGDVSYNSPSGTIKGEVTLKRQYEIKNSKLEYFFDSSVNVIDDILKKALSGNTSSKMNTIVESIQREQDIIIRDIDNDLVIVQGVAGSGKTSVALHRVAFLMYQGLTEKLKSNNIVLISPNYLFGQYISNVLPELGEENIATLTFEDLFTTICGNIVDIKSRTALLEKIISTDDIKKKELLKASIQFKLSKEFITILDRFIQHFERKMIDFTDIHYNGQCVVTRDLLKADILKKEKKSVPIEKRLEQINTKITNRLQELRKGRLKKLEKFVHEHTDHPFHEKAFARLLSLKESIPLRKTIDKFTKIDYLPLYKKLFADKDLFYRLGRGLNLPEDIEQILNETNKNLGEEELSYEDAMGFICLKLKMTGLKTHRDIKQVVVDEAQDYYPIHFEILKLLFKDAKYTVVGDVNQTIEKQTDISSYELLKSILKKQKSTTVYMNKSFRCSHEINTFSSRFVDSDIHIESFDRHGEMPNIVHKESVSVLDNTVVEDVKKNQSEGYRSIAIICKSMTQATKLYESIKDKIDVQLISEYSSDTTDGIIIVPIYMAKGLEFDSVLVYGVDDKNFKADDDKNLLYIACTRALHKLSLYYTGEISKFLI</sequence>
<evidence type="ECO:0000259" key="6">
    <source>
        <dbReference type="PROSITE" id="PS51198"/>
    </source>
</evidence>
<evidence type="ECO:0000256" key="3">
    <source>
        <dbReference type="ARBA" id="ARBA00022806"/>
    </source>
</evidence>
<evidence type="ECO:0000256" key="4">
    <source>
        <dbReference type="ARBA" id="ARBA00022840"/>
    </source>
</evidence>
<name>A0A7G9W9Q9_ALKCA</name>
<evidence type="ECO:0000256" key="2">
    <source>
        <dbReference type="ARBA" id="ARBA00022801"/>
    </source>
</evidence>
<keyword evidence="2 5" id="KW-0378">Hydrolase</keyword>
<keyword evidence="4 5" id="KW-0067">ATP-binding</keyword>
<evidence type="ECO:0000256" key="5">
    <source>
        <dbReference type="PROSITE-ProRule" id="PRU00560"/>
    </source>
</evidence>
<dbReference type="InterPro" id="IPR027785">
    <property type="entry name" value="UvrD-like_helicase_C"/>
</dbReference>
<dbReference type="Gene3D" id="3.40.50.300">
    <property type="entry name" value="P-loop containing nucleotide triphosphate hydrolases"/>
    <property type="match status" value="3"/>
</dbReference>
<dbReference type="InterPro" id="IPR014016">
    <property type="entry name" value="UvrD-like_ATP-bd"/>
</dbReference>
<reference evidence="7 8" key="1">
    <citation type="submission" date="2020-07" db="EMBL/GenBank/DDBJ databases">
        <title>Alkalicella. sp. LB2 genome.</title>
        <authorList>
            <person name="Postec A."/>
            <person name="Quemeneur M."/>
        </authorList>
    </citation>
    <scope>NUCLEOTIDE SEQUENCE [LARGE SCALE GENOMIC DNA]</scope>
    <source>
        <strain evidence="7 8">LB2</strain>
    </source>
</reference>
<dbReference type="InterPro" id="IPR027417">
    <property type="entry name" value="P-loop_NTPase"/>
</dbReference>
<accession>A0A7G9W9Q9</accession>
<dbReference type="GO" id="GO:0016787">
    <property type="term" value="F:hydrolase activity"/>
    <property type="evidence" value="ECO:0007669"/>
    <property type="project" value="UniProtKB-UniRule"/>
</dbReference>
<dbReference type="PANTHER" id="PTHR11070:SF17">
    <property type="entry name" value="DNA HELICASE IV"/>
    <property type="match status" value="1"/>
</dbReference>
<proteinExistence type="predicted"/>
<dbReference type="Proteomes" id="UP000516160">
    <property type="component" value="Chromosome"/>
</dbReference>
<dbReference type="RefSeq" id="WP_213165785.1">
    <property type="nucleotide sequence ID" value="NZ_CP058559.1"/>
</dbReference>
<dbReference type="PROSITE" id="PS51198">
    <property type="entry name" value="UVRD_HELICASE_ATP_BIND"/>
    <property type="match status" value="1"/>
</dbReference>
<dbReference type="PANTHER" id="PTHR11070">
    <property type="entry name" value="UVRD / RECB / PCRA DNA HELICASE FAMILY MEMBER"/>
    <property type="match status" value="1"/>
</dbReference>
<dbReference type="InterPro" id="IPR000212">
    <property type="entry name" value="DNA_helicase_UvrD/REP"/>
</dbReference>
<dbReference type="GO" id="GO:0000725">
    <property type="term" value="P:recombinational repair"/>
    <property type="evidence" value="ECO:0007669"/>
    <property type="project" value="TreeGrafter"/>
</dbReference>
<dbReference type="Pfam" id="PF13538">
    <property type="entry name" value="UvrD_C_2"/>
    <property type="match status" value="1"/>
</dbReference>
<gene>
    <name evidence="7" type="ORF">HYG86_11930</name>
</gene>